<dbReference type="EMBL" id="JACCFK010000001">
    <property type="protein sequence ID" value="NYI87913.1"/>
    <property type="molecule type" value="Genomic_DNA"/>
</dbReference>
<name>A0A853AYQ7_9PSEU</name>
<dbReference type="PANTHER" id="PTHR37422:SF13">
    <property type="entry name" value="LIPOPOLYSACCHARIDE BIOSYNTHESIS PROTEIN PA4999-RELATED"/>
    <property type="match status" value="1"/>
</dbReference>
<dbReference type="InterPro" id="IPR051533">
    <property type="entry name" value="WaaL-like"/>
</dbReference>
<keyword evidence="2" id="KW-0436">Ligase</keyword>
<feature type="transmembrane region" description="Helical" evidence="1">
    <location>
        <begin position="251"/>
        <end position="273"/>
    </location>
</feature>
<comment type="caution">
    <text evidence="2">The sequence shown here is derived from an EMBL/GenBank/DDBJ whole genome shotgun (WGS) entry which is preliminary data.</text>
</comment>
<accession>A0A853AYQ7</accession>
<feature type="transmembrane region" description="Helical" evidence="1">
    <location>
        <begin position="25"/>
        <end position="47"/>
    </location>
</feature>
<evidence type="ECO:0000313" key="2">
    <source>
        <dbReference type="EMBL" id="NYI87913.1"/>
    </source>
</evidence>
<feature type="transmembrane region" description="Helical" evidence="1">
    <location>
        <begin position="181"/>
        <end position="198"/>
    </location>
</feature>
<organism evidence="2 3">
    <name type="scientific">Amycolatopsis endophytica</name>
    <dbReference type="NCBI Taxonomy" id="860233"/>
    <lineage>
        <taxon>Bacteria</taxon>
        <taxon>Bacillati</taxon>
        <taxon>Actinomycetota</taxon>
        <taxon>Actinomycetes</taxon>
        <taxon>Pseudonocardiales</taxon>
        <taxon>Pseudonocardiaceae</taxon>
        <taxon>Amycolatopsis</taxon>
    </lineage>
</organism>
<dbReference type="RefSeq" id="WP_179772232.1">
    <property type="nucleotide sequence ID" value="NZ_JACCFK010000001.1"/>
</dbReference>
<keyword evidence="3" id="KW-1185">Reference proteome</keyword>
<keyword evidence="1" id="KW-0472">Membrane</keyword>
<feature type="transmembrane region" description="Helical" evidence="1">
    <location>
        <begin position="333"/>
        <end position="352"/>
    </location>
</feature>
<feature type="transmembrane region" description="Helical" evidence="1">
    <location>
        <begin position="205"/>
        <end position="221"/>
    </location>
</feature>
<sequence>MSLAEARGRPLEDDSVQEGPNTGKILGAIWALLIFNTLATQGVSALIPVPRPVTQALTMSAVGIAFALALLANPRLKVRPSAFLMLLSLLLVASFASSVRMESGIGSLFRCARLGLFTGTLWLISPWMNGSMRFVRQHIGVLTVLLATVAVGLVISPGSAMPELNDGRLTGVLWPLTPTQIGQYAAIAAGLAVLLWITKLTDARSVALVGGPAVVLLVLTHTRTATLGLVVGLVIAMSSMWLTSARARRTFAWGIAVAGIAAGLLGPLLQTWILRGQDSENFGNLTGRAKVWERLLDEPRTWFEEVFGTGLSNKSFDGLPIDNSWLAVYHEQGYLGVTIVALFLITLVVVAVSRPPSPQRACALFLITYCLAASYTEAGLGDASPYLLHLAVAAGLLTSPGQRAGYLDPQRTGS</sequence>
<feature type="transmembrane region" description="Helical" evidence="1">
    <location>
        <begin position="139"/>
        <end position="161"/>
    </location>
</feature>
<keyword evidence="1" id="KW-1133">Transmembrane helix</keyword>
<evidence type="ECO:0000313" key="3">
    <source>
        <dbReference type="Proteomes" id="UP000549616"/>
    </source>
</evidence>
<evidence type="ECO:0000256" key="1">
    <source>
        <dbReference type="SAM" id="Phobius"/>
    </source>
</evidence>
<dbReference type="PANTHER" id="PTHR37422">
    <property type="entry name" value="TEICHURONIC ACID BIOSYNTHESIS PROTEIN TUAE"/>
    <property type="match status" value="1"/>
</dbReference>
<dbReference type="GO" id="GO:0016874">
    <property type="term" value="F:ligase activity"/>
    <property type="evidence" value="ECO:0007669"/>
    <property type="project" value="UniProtKB-KW"/>
</dbReference>
<gene>
    <name evidence="2" type="ORF">HNR02_001236</name>
</gene>
<dbReference type="AlphaFoldDB" id="A0A853AYQ7"/>
<dbReference type="Proteomes" id="UP000549616">
    <property type="component" value="Unassembled WGS sequence"/>
</dbReference>
<proteinExistence type="predicted"/>
<protein>
    <submittedName>
        <fullName evidence="2">O-antigen ligase</fullName>
    </submittedName>
</protein>
<feature type="transmembrane region" description="Helical" evidence="1">
    <location>
        <begin position="53"/>
        <end position="71"/>
    </location>
</feature>
<reference evidence="2 3" key="1">
    <citation type="submission" date="2020-07" db="EMBL/GenBank/DDBJ databases">
        <title>Sequencing the genomes of 1000 actinobacteria strains.</title>
        <authorList>
            <person name="Klenk H.-P."/>
        </authorList>
    </citation>
    <scope>NUCLEOTIDE SEQUENCE [LARGE SCALE GENOMIC DNA]</scope>
    <source>
        <strain evidence="2 3">DSM 104006</strain>
    </source>
</reference>
<feature type="transmembrane region" description="Helical" evidence="1">
    <location>
        <begin position="227"/>
        <end position="244"/>
    </location>
</feature>
<feature type="transmembrane region" description="Helical" evidence="1">
    <location>
        <begin position="83"/>
        <end position="101"/>
    </location>
</feature>
<feature type="transmembrane region" description="Helical" evidence="1">
    <location>
        <begin position="107"/>
        <end position="127"/>
    </location>
</feature>
<keyword evidence="1" id="KW-0812">Transmembrane</keyword>